<evidence type="ECO:0000256" key="2">
    <source>
        <dbReference type="ARBA" id="ARBA00022723"/>
    </source>
</evidence>
<protein>
    <submittedName>
        <fullName evidence="8">C-type cytochrome</fullName>
    </submittedName>
</protein>
<evidence type="ECO:0000259" key="7">
    <source>
        <dbReference type="PROSITE" id="PS51007"/>
    </source>
</evidence>
<keyword evidence="3 4" id="KW-0408">Iron</keyword>
<dbReference type="EMBL" id="JBHTJO010000001">
    <property type="protein sequence ID" value="MFD0987040.1"/>
    <property type="molecule type" value="Genomic_DNA"/>
</dbReference>
<keyword evidence="6" id="KW-0732">Signal</keyword>
<dbReference type="PROSITE" id="PS51007">
    <property type="entry name" value="CYTC"/>
    <property type="match status" value="1"/>
</dbReference>
<feature type="chain" id="PRO_5046204121" evidence="6">
    <location>
        <begin position="21"/>
        <end position="154"/>
    </location>
</feature>
<feature type="signal peptide" evidence="6">
    <location>
        <begin position="1"/>
        <end position="20"/>
    </location>
</feature>
<evidence type="ECO:0000256" key="6">
    <source>
        <dbReference type="SAM" id="SignalP"/>
    </source>
</evidence>
<evidence type="ECO:0000256" key="4">
    <source>
        <dbReference type="PROSITE-ProRule" id="PRU00433"/>
    </source>
</evidence>
<gene>
    <name evidence="8" type="ORF">ACFQ2F_07995</name>
</gene>
<feature type="compositionally biased region" description="Low complexity" evidence="5">
    <location>
        <begin position="47"/>
        <end position="67"/>
    </location>
</feature>
<sequence length="154" mass="16264">MRRLAAFALICALWPMPVIAADMAADTDGDSETVETPETASPPAETVAPEDVPDAAKAPAEKPTAPADPEPQEDPVERGRALAEANCGRCHAIGDSDESPEPKAPPFRDLHKLYPVESLAESLAEGIVTGHPDMPAFELTAPQVNALISYLKTL</sequence>
<evidence type="ECO:0000256" key="5">
    <source>
        <dbReference type="SAM" id="MobiDB-lite"/>
    </source>
</evidence>
<dbReference type="Proteomes" id="UP001597102">
    <property type="component" value="Unassembled WGS sequence"/>
</dbReference>
<dbReference type="RefSeq" id="WP_379088290.1">
    <property type="nucleotide sequence ID" value="NZ_JBHTJO010000001.1"/>
</dbReference>
<dbReference type="InterPro" id="IPR036909">
    <property type="entry name" value="Cyt_c-like_dom_sf"/>
</dbReference>
<dbReference type="Gene3D" id="1.10.760.10">
    <property type="entry name" value="Cytochrome c-like domain"/>
    <property type="match status" value="1"/>
</dbReference>
<name>A0ABW3JA67_9HYPH</name>
<keyword evidence="1 4" id="KW-0349">Heme</keyword>
<feature type="region of interest" description="Disordered" evidence="5">
    <location>
        <begin position="25"/>
        <end position="108"/>
    </location>
</feature>
<evidence type="ECO:0000256" key="3">
    <source>
        <dbReference type="ARBA" id="ARBA00023004"/>
    </source>
</evidence>
<feature type="domain" description="Cytochrome c" evidence="7">
    <location>
        <begin position="74"/>
        <end position="154"/>
    </location>
</feature>
<reference evidence="9" key="1">
    <citation type="journal article" date="2019" name="Int. J. Syst. Evol. Microbiol.">
        <title>The Global Catalogue of Microorganisms (GCM) 10K type strain sequencing project: providing services to taxonomists for standard genome sequencing and annotation.</title>
        <authorList>
            <consortium name="The Broad Institute Genomics Platform"/>
            <consortium name="The Broad Institute Genome Sequencing Center for Infectious Disease"/>
            <person name="Wu L."/>
            <person name="Ma J."/>
        </authorList>
    </citation>
    <scope>NUCLEOTIDE SEQUENCE [LARGE SCALE GENOMIC DNA]</scope>
    <source>
        <strain evidence="9">CCUG 61697</strain>
    </source>
</reference>
<dbReference type="SUPFAM" id="SSF46626">
    <property type="entry name" value="Cytochrome c"/>
    <property type="match status" value="1"/>
</dbReference>
<organism evidence="8 9">
    <name type="scientific">Methyloligella solikamskensis</name>
    <dbReference type="NCBI Taxonomy" id="1177756"/>
    <lineage>
        <taxon>Bacteria</taxon>
        <taxon>Pseudomonadati</taxon>
        <taxon>Pseudomonadota</taxon>
        <taxon>Alphaproteobacteria</taxon>
        <taxon>Hyphomicrobiales</taxon>
        <taxon>Hyphomicrobiaceae</taxon>
        <taxon>Methyloligella</taxon>
    </lineage>
</organism>
<evidence type="ECO:0000256" key="1">
    <source>
        <dbReference type="ARBA" id="ARBA00022617"/>
    </source>
</evidence>
<comment type="caution">
    <text evidence="8">The sequence shown here is derived from an EMBL/GenBank/DDBJ whole genome shotgun (WGS) entry which is preliminary data.</text>
</comment>
<feature type="compositionally biased region" description="Acidic residues" evidence="5">
    <location>
        <begin position="25"/>
        <end position="35"/>
    </location>
</feature>
<dbReference type="Pfam" id="PF00034">
    <property type="entry name" value="Cytochrom_C"/>
    <property type="match status" value="1"/>
</dbReference>
<accession>A0ABW3JA67</accession>
<evidence type="ECO:0000313" key="9">
    <source>
        <dbReference type="Proteomes" id="UP001597102"/>
    </source>
</evidence>
<proteinExistence type="predicted"/>
<keyword evidence="9" id="KW-1185">Reference proteome</keyword>
<keyword evidence="2 4" id="KW-0479">Metal-binding</keyword>
<dbReference type="InterPro" id="IPR009056">
    <property type="entry name" value="Cyt_c-like_dom"/>
</dbReference>
<evidence type="ECO:0000313" key="8">
    <source>
        <dbReference type="EMBL" id="MFD0987040.1"/>
    </source>
</evidence>